<gene>
    <name evidence="1" type="ORF">ABFY20_00900</name>
</gene>
<sequence>MKRIDIIYDGTLYSVSGEEYEVLKTRIAAAHDEGRATWLRVDHGEGRARSAEILIAPGIPVSLVAINTDGDADEGEDEGDPAD</sequence>
<organism evidence="1">
    <name type="scientific">Herbiconiux sp. A18JL235</name>
    <dbReference type="NCBI Taxonomy" id="3152363"/>
    <lineage>
        <taxon>Bacteria</taxon>
        <taxon>Bacillati</taxon>
        <taxon>Actinomycetota</taxon>
        <taxon>Actinomycetes</taxon>
        <taxon>Micrococcales</taxon>
        <taxon>Microbacteriaceae</taxon>
        <taxon>Herbiconiux</taxon>
    </lineage>
</organism>
<dbReference type="RefSeq" id="WP_368498067.1">
    <property type="nucleotide sequence ID" value="NZ_CP162511.1"/>
</dbReference>
<accession>A0AB39BGX4</accession>
<evidence type="ECO:0000313" key="1">
    <source>
        <dbReference type="EMBL" id="XDI05678.1"/>
    </source>
</evidence>
<proteinExistence type="predicted"/>
<dbReference type="EMBL" id="CP162511">
    <property type="protein sequence ID" value="XDI05678.1"/>
    <property type="molecule type" value="Genomic_DNA"/>
</dbReference>
<dbReference type="AlphaFoldDB" id="A0AB39BGX4"/>
<protein>
    <submittedName>
        <fullName evidence="1">Uncharacterized protein</fullName>
    </submittedName>
</protein>
<name>A0AB39BGX4_9MICO</name>
<reference evidence="1" key="1">
    <citation type="submission" date="2024-05" db="EMBL/GenBank/DDBJ databases">
        <title>Herbiconiux sp. A18JL235.</title>
        <authorList>
            <person name="Zhang G."/>
        </authorList>
    </citation>
    <scope>NUCLEOTIDE SEQUENCE</scope>
    <source>
        <strain evidence="1">A18JL235</strain>
    </source>
</reference>